<dbReference type="eggNOG" id="COG1540">
    <property type="taxonomic scope" value="Bacteria"/>
</dbReference>
<dbReference type="GO" id="GO:0017168">
    <property type="term" value="F:5-oxoprolinase (ATP-hydrolyzing) activity"/>
    <property type="evidence" value="ECO:0007669"/>
    <property type="project" value="UniProtKB-UniRule"/>
</dbReference>
<protein>
    <recommendedName>
        <fullName evidence="1">5-oxoprolinase subunit A</fullName>
        <shortName evidence="1">5-OPase subunit A</shortName>
        <ecNumber evidence="1">3.5.2.9</ecNumber>
    </recommendedName>
    <alternativeName>
        <fullName evidence="1">5-oxoprolinase (ATP-hydrolyzing) subunit A</fullName>
    </alternativeName>
</protein>
<dbReference type="InterPro" id="IPR005501">
    <property type="entry name" value="LamB/YcsF/PxpA-like"/>
</dbReference>
<dbReference type="KEGG" id="bid:Bind_3140"/>
<dbReference type="RefSeq" id="WP_012386049.1">
    <property type="nucleotide sequence ID" value="NC_010581.1"/>
</dbReference>
<gene>
    <name evidence="1" type="primary">pxpA</name>
    <name evidence="2" type="ordered locus">Bind_3140</name>
</gene>
<evidence type="ECO:0000313" key="2">
    <source>
        <dbReference type="EMBL" id="ACB96701.1"/>
    </source>
</evidence>
<dbReference type="Proteomes" id="UP000001695">
    <property type="component" value="Chromosome"/>
</dbReference>
<comment type="subunit">
    <text evidence="1">Forms a complex composed of PxpA, PxpB and PxpC.</text>
</comment>
<keyword evidence="1" id="KW-0378">Hydrolase</keyword>
<comment type="catalytic activity">
    <reaction evidence="1">
        <text>5-oxo-L-proline + ATP + 2 H2O = L-glutamate + ADP + phosphate + H(+)</text>
        <dbReference type="Rhea" id="RHEA:10348"/>
        <dbReference type="ChEBI" id="CHEBI:15377"/>
        <dbReference type="ChEBI" id="CHEBI:15378"/>
        <dbReference type="ChEBI" id="CHEBI:29985"/>
        <dbReference type="ChEBI" id="CHEBI:30616"/>
        <dbReference type="ChEBI" id="CHEBI:43474"/>
        <dbReference type="ChEBI" id="CHEBI:58402"/>
        <dbReference type="ChEBI" id="CHEBI:456216"/>
        <dbReference type="EC" id="3.5.2.9"/>
    </reaction>
</comment>
<evidence type="ECO:0000256" key="1">
    <source>
        <dbReference type="HAMAP-Rule" id="MF_00691"/>
    </source>
</evidence>
<dbReference type="GO" id="GO:0005975">
    <property type="term" value="P:carbohydrate metabolic process"/>
    <property type="evidence" value="ECO:0007669"/>
    <property type="project" value="InterPro"/>
</dbReference>
<organism evidence="2 3">
    <name type="scientific">Beijerinckia indica subsp. indica (strain ATCC 9039 / DSM 1715 / NCIMB 8712)</name>
    <dbReference type="NCBI Taxonomy" id="395963"/>
    <lineage>
        <taxon>Bacteria</taxon>
        <taxon>Pseudomonadati</taxon>
        <taxon>Pseudomonadota</taxon>
        <taxon>Alphaproteobacteria</taxon>
        <taxon>Hyphomicrobiales</taxon>
        <taxon>Beijerinckiaceae</taxon>
        <taxon>Beijerinckia</taxon>
    </lineage>
</organism>
<comment type="similarity">
    <text evidence="1">Belongs to the LamB/PxpA family.</text>
</comment>
<dbReference type="EMBL" id="CP001016">
    <property type="protein sequence ID" value="ACB96701.1"/>
    <property type="molecule type" value="Genomic_DNA"/>
</dbReference>
<evidence type="ECO:0000313" key="3">
    <source>
        <dbReference type="Proteomes" id="UP000001695"/>
    </source>
</evidence>
<dbReference type="EC" id="3.5.2.9" evidence="1"/>
<dbReference type="InterPro" id="IPR011330">
    <property type="entry name" value="Glyco_hydro/deAcase_b/a-brl"/>
</dbReference>
<dbReference type="NCBIfam" id="NF003816">
    <property type="entry name" value="PRK05406.1-5"/>
    <property type="match status" value="1"/>
</dbReference>
<dbReference type="Pfam" id="PF03746">
    <property type="entry name" value="LamB_YcsF"/>
    <property type="match status" value="1"/>
</dbReference>
<dbReference type="PANTHER" id="PTHR30292:SF0">
    <property type="entry name" value="5-OXOPROLINASE SUBUNIT A"/>
    <property type="match status" value="1"/>
</dbReference>
<dbReference type="GO" id="GO:0005524">
    <property type="term" value="F:ATP binding"/>
    <property type="evidence" value="ECO:0007669"/>
    <property type="project" value="UniProtKB-UniRule"/>
</dbReference>
<dbReference type="NCBIfam" id="NF003814">
    <property type="entry name" value="PRK05406.1-3"/>
    <property type="match status" value="1"/>
</dbReference>
<dbReference type="STRING" id="395963.Bind_3140"/>
<reference evidence="3" key="1">
    <citation type="submission" date="2008-03" db="EMBL/GenBank/DDBJ databases">
        <title>Complete sequence of chromosome of Beijerinckia indica subsp. indica ATCC 9039.</title>
        <authorList>
            <consortium name="US DOE Joint Genome Institute"/>
            <person name="Copeland A."/>
            <person name="Lucas S."/>
            <person name="Lapidus A."/>
            <person name="Glavina del Rio T."/>
            <person name="Dalin E."/>
            <person name="Tice H."/>
            <person name="Bruce D."/>
            <person name="Goodwin L."/>
            <person name="Pitluck S."/>
            <person name="LaButti K."/>
            <person name="Schmutz J."/>
            <person name="Larimer F."/>
            <person name="Land M."/>
            <person name="Hauser L."/>
            <person name="Kyrpides N."/>
            <person name="Mikhailova N."/>
            <person name="Dunfield P.F."/>
            <person name="Dedysh S.N."/>
            <person name="Liesack W."/>
            <person name="Saw J.H."/>
            <person name="Alam M."/>
            <person name="Chen Y."/>
            <person name="Murrell J.C."/>
            <person name="Richardson P."/>
        </authorList>
    </citation>
    <scope>NUCLEOTIDE SEQUENCE [LARGE SCALE GENOMIC DNA]</scope>
    <source>
        <strain evidence="3">ATCC 9039 / DSM 1715 / NCIMB 8712</strain>
    </source>
</reference>
<dbReference type="PANTHER" id="PTHR30292">
    <property type="entry name" value="UNCHARACTERIZED PROTEIN YBGL-RELATED"/>
    <property type="match status" value="1"/>
</dbReference>
<name>B2ICA4_BEII9</name>
<keyword evidence="1" id="KW-0067">ATP-binding</keyword>
<dbReference type="SUPFAM" id="SSF88713">
    <property type="entry name" value="Glycoside hydrolase/deacetylase"/>
    <property type="match status" value="1"/>
</dbReference>
<proteinExistence type="inferred from homology"/>
<dbReference type="HAMAP" id="MF_00691">
    <property type="entry name" value="PxpA"/>
    <property type="match status" value="1"/>
</dbReference>
<comment type="function">
    <text evidence="1">Catalyzes the cleavage of 5-oxoproline to form L-glutamate coupled to the hydrolysis of ATP to ADP and inorganic phosphate.</text>
</comment>
<dbReference type="AlphaFoldDB" id="B2ICA4"/>
<dbReference type="Gene3D" id="3.20.20.370">
    <property type="entry name" value="Glycoside hydrolase/deacetylase"/>
    <property type="match status" value="1"/>
</dbReference>
<accession>B2ICA4</accession>
<keyword evidence="3" id="KW-1185">Reference proteome</keyword>
<dbReference type="HOGENOM" id="CLU_069535_0_0_5"/>
<dbReference type="OrthoDB" id="9773478at2"/>
<dbReference type="CDD" id="cd10787">
    <property type="entry name" value="LamB_YcsF_like"/>
    <property type="match status" value="1"/>
</dbReference>
<reference evidence="2 3" key="2">
    <citation type="journal article" date="2010" name="J. Bacteriol.">
        <title>Complete genome sequence of Beijerinckia indica subsp. indica.</title>
        <authorList>
            <person name="Tamas I."/>
            <person name="Dedysh S.N."/>
            <person name="Liesack W."/>
            <person name="Stott M.B."/>
            <person name="Alam M."/>
            <person name="Murrell J.C."/>
            <person name="Dunfield P.F."/>
        </authorList>
    </citation>
    <scope>NUCLEOTIDE SEQUENCE [LARGE SCALE GENOMIC DNA]</scope>
    <source>
        <strain evidence="3">ATCC 9039 / DSM 1715 / NCIMB 8712</strain>
    </source>
</reference>
<keyword evidence="1" id="KW-0547">Nucleotide-binding</keyword>
<sequence>MPKTERKSVDLNCDCGEGFGPYQMGDDAAMLDIVTSANVACGFHAGDPRIMAETFHLARQKNVAIGAHPGFADLSHFGRRPLPCTTAEVEHLIAYQVGAAMGLAALSGHKITHVKPHGALSNLACADRGLADAIARAIKSIDPDLIFLVISGTELEQAGLAQNLPIAREIFADRAYAEDGQLLSRSLPGAVLHEPDIIAARIRVMVEEGAVISISGKHIPVGIDSICVHGDTPGAVAAARAVRRALEEAGISLKSFCA</sequence>